<proteinExistence type="predicted"/>
<dbReference type="InterPro" id="IPR001041">
    <property type="entry name" value="2Fe-2S_ferredoxin-type"/>
</dbReference>
<dbReference type="Pfam" id="PF00111">
    <property type="entry name" value="Fer2"/>
    <property type="match status" value="1"/>
</dbReference>
<dbReference type="EMBL" id="CDRZ01000020">
    <property type="protein sequence ID" value="CEO87636.1"/>
    <property type="molecule type" value="Genomic_DNA"/>
</dbReference>
<dbReference type="InterPro" id="IPR006058">
    <property type="entry name" value="2Fe2S_fd_BS"/>
</dbReference>
<dbReference type="FunFam" id="1.10.150.120:FF:000003">
    <property type="entry name" value="Carbon monoxide dehydrogenase, small subunit"/>
    <property type="match status" value="1"/>
</dbReference>
<evidence type="ECO:0000256" key="5">
    <source>
        <dbReference type="ARBA" id="ARBA00023014"/>
    </source>
</evidence>
<evidence type="ECO:0000256" key="1">
    <source>
        <dbReference type="ARBA" id="ARBA00022714"/>
    </source>
</evidence>
<keyword evidence="9" id="KW-1185">Reference proteome</keyword>
<evidence type="ECO:0000256" key="2">
    <source>
        <dbReference type="ARBA" id="ARBA00022723"/>
    </source>
</evidence>
<dbReference type="InterPro" id="IPR051452">
    <property type="entry name" value="Diverse_Oxidoreductases"/>
</dbReference>
<keyword evidence="2" id="KW-0479">Metal-binding</keyword>
<dbReference type="SUPFAM" id="SSF47741">
    <property type="entry name" value="CO dehydrogenase ISP C-domain like"/>
    <property type="match status" value="1"/>
</dbReference>
<dbReference type="GO" id="GO:0051537">
    <property type="term" value="F:2 iron, 2 sulfur cluster binding"/>
    <property type="evidence" value="ECO:0007669"/>
    <property type="project" value="UniProtKB-KW"/>
</dbReference>
<evidence type="ECO:0000256" key="4">
    <source>
        <dbReference type="ARBA" id="ARBA00023004"/>
    </source>
</evidence>
<dbReference type="PANTHER" id="PTHR44379:SF5">
    <property type="entry name" value="OXIDOREDUCTASE WITH IRON-SULFUR SUBUNIT"/>
    <property type="match status" value="1"/>
</dbReference>
<name>A0A0B7MI13_9FIRM</name>
<dbReference type="GO" id="GO:0016491">
    <property type="term" value="F:oxidoreductase activity"/>
    <property type="evidence" value="ECO:0007669"/>
    <property type="project" value="UniProtKB-KW"/>
</dbReference>
<protein>
    <submittedName>
        <fullName evidence="8">Xanthine dehydrogenase, Fe-S binding subunit</fullName>
    </submittedName>
</protein>
<dbReference type="Pfam" id="PF01799">
    <property type="entry name" value="Fer2_2"/>
    <property type="match status" value="1"/>
</dbReference>
<accession>A0A0B7MI13</accession>
<feature type="domain" description="2Fe-2S ferredoxin-type" evidence="7">
    <location>
        <begin position="2"/>
        <end position="78"/>
    </location>
</feature>
<dbReference type="InterPro" id="IPR012675">
    <property type="entry name" value="Beta-grasp_dom_sf"/>
</dbReference>
<evidence type="ECO:0000313" key="9">
    <source>
        <dbReference type="Proteomes" id="UP000046155"/>
    </source>
</evidence>
<reference evidence="9" key="1">
    <citation type="submission" date="2015-01" db="EMBL/GenBank/DDBJ databases">
        <authorList>
            <person name="Manzoor Shahid"/>
            <person name="Zubair Saima"/>
        </authorList>
    </citation>
    <scope>NUCLEOTIDE SEQUENCE [LARGE SCALE GENOMIC DNA]</scope>
    <source>
        <strain evidence="9">Sp3</strain>
    </source>
</reference>
<evidence type="ECO:0000313" key="8">
    <source>
        <dbReference type="EMBL" id="CEO87636.1"/>
    </source>
</evidence>
<organism evidence="8 9">
    <name type="scientific">Syntrophaceticus schinkii</name>
    <dbReference type="NCBI Taxonomy" id="499207"/>
    <lineage>
        <taxon>Bacteria</taxon>
        <taxon>Bacillati</taxon>
        <taxon>Bacillota</taxon>
        <taxon>Clostridia</taxon>
        <taxon>Thermoanaerobacterales</taxon>
        <taxon>Thermoanaerobacterales Family III. Incertae Sedis</taxon>
        <taxon>Syntrophaceticus</taxon>
    </lineage>
</organism>
<dbReference type="InterPro" id="IPR002888">
    <property type="entry name" value="2Fe-2S-bd"/>
</dbReference>
<dbReference type="SUPFAM" id="SSF54292">
    <property type="entry name" value="2Fe-2S ferredoxin-like"/>
    <property type="match status" value="1"/>
</dbReference>
<dbReference type="PROSITE" id="PS51085">
    <property type="entry name" value="2FE2S_FER_2"/>
    <property type="match status" value="1"/>
</dbReference>
<keyword evidence="3" id="KW-0560">Oxidoreductase</keyword>
<dbReference type="InterPro" id="IPR036010">
    <property type="entry name" value="2Fe-2S_ferredoxin-like_sf"/>
</dbReference>
<dbReference type="PROSITE" id="PS00197">
    <property type="entry name" value="2FE2S_FER_1"/>
    <property type="match status" value="1"/>
</dbReference>
<dbReference type="Gene3D" id="1.10.150.120">
    <property type="entry name" value="[2Fe-2S]-binding domain"/>
    <property type="match status" value="1"/>
</dbReference>
<dbReference type="AlphaFoldDB" id="A0A0B7MI13"/>
<keyword evidence="5" id="KW-0411">Iron-sulfur</keyword>
<dbReference type="PANTHER" id="PTHR44379">
    <property type="entry name" value="OXIDOREDUCTASE WITH IRON-SULFUR SUBUNIT"/>
    <property type="match status" value="1"/>
</dbReference>
<evidence type="ECO:0000256" key="6">
    <source>
        <dbReference type="ARBA" id="ARBA00060707"/>
    </source>
</evidence>
<gene>
    <name evidence="8" type="primary">xdhC</name>
    <name evidence="8" type="ORF">SSCH_1160018</name>
</gene>
<dbReference type="Proteomes" id="UP000046155">
    <property type="component" value="Unassembled WGS sequence"/>
</dbReference>
<evidence type="ECO:0000256" key="3">
    <source>
        <dbReference type="ARBA" id="ARBA00023002"/>
    </source>
</evidence>
<dbReference type="GO" id="GO:0046872">
    <property type="term" value="F:metal ion binding"/>
    <property type="evidence" value="ECO:0007669"/>
    <property type="project" value="UniProtKB-KW"/>
</dbReference>
<comment type="pathway">
    <text evidence="6">Alkaloid degradation; nicotine degradation.</text>
</comment>
<evidence type="ECO:0000259" key="7">
    <source>
        <dbReference type="PROSITE" id="PS51085"/>
    </source>
</evidence>
<sequence>MMLIQFKVNGKSYSIDVCPTMRLLDLLRDELGLTGTKEGCAEGECGACTVIIDGEAVNSCLVLASQVRGKEIITVEGLGEDGKLDILQQKFLEHSAVECGFCTPGMLMSAKALLMKNPHPTEEEIRLAIAGNLCRCSGYSQIVAAVKDAAKG</sequence>
<dbReference type="FunFam" id="3.10.20.30:FF:000020">
    <property type="entry name" value="Xanthine dehydrogenase iron-sulfur subunit"/>
    <property type="match status" value="1"/>
</dbReference>
<keyword evidence="1" id="KW-0001">2Fe-2S</keyword>
<dbReference type="InterPro" id="IPR036884">
    <property type="entry name" value="2Fe-2S-bd_dom_sf"/>
</dbReference>
<keyword evidence="4" id="KW-0408">Iron</keyword>
<dbReference type="Gene3D" id="3.10.20.30">
    <property type="match status" value="1"/>
</dbReference>